<dbReference type="OrthoDB" id="5694214at2"/>
<evidence type="ECO:0000259" key="6">
    <source>
        <dbReference type="Pfam" id="PF07980"/>
    </source>
</evidence>
<dbReference type="Pfam" id="PF07980">
    <property type="entry name" value="SusD_RagB"/>
    <property type="match status" value="1"/>
</dbReference>
<dbReference type="RefSeq" id="WP_105715145.1">
    <property type="nucleotide sequence ID" value="NZ_PVBQ01000001.1"/>
</dbReference>
<feature type="domain" description="SusD-like N-terminal" evidence="7">
    <location>
        <begin position="86"/>
        <end position="242"/>
    </location>
</feature>
<dbReference type="PROSITE" id="PS51257">
    <property type="entry name" value="PROKAR_LIPOPROTEIN"/>
    <property type="match status" value="1"/>
</dbReference>
<dbReference type="InterPro" id="IPR012944">
    <property type="entry name" value="SusD_RagB_dom"/>
</dbReference>
<dbReference type="InterPro" id="IPR033985">
    <property type="entry name" value="SusD-like_N"/>
</dbReference>
<comment type="similarity">
    <text evidence="2">Belongs to the SusD family.</text>
</comment>
<evidence type="ECO:0000256" key="1">
    <source>
        <dbReference type="ARBA" id="ARBA00004442"/>
    </source>
</evidence>
<dbReference type="AlphaFoldDB" id="A0A2S9J935"/>
<dbReference type="Gene3D" id="1.25.40.390">
    <property type="match status" value="1"/>
</dbReference>
<evidence type="ECO:0000313" key="8">
    <source>
        <dbReference type="EMBL" id="PRD49303.1"/>
    </source>
</evidence>
<keyword evidence="3" id="KW-0732">Signal</keyword>
<dbReference type="Pfam" id="PF14322">
    <property type="entry name" value="SusD-like_3"/>
    <property type="match status" value="1"/>
</dbReference>
<dbReference type="EMBL" id="PVBQ01000001">
    <property type="protein sequence ID" value="PRD49303.1"/>
    <property type="molecule type" value="Genomic_DNA"/>
</dbReference>
<gene>
    <name evidence="8" type="ORF">C5745_01380</name>
</gene>
<evidence type="ECO:0000256" key="4">
    <source>
        <dbReference type="ARBA" id="ARBA00023136"/>
    </source>
</evidence>
<feature type="domain" description="RagB/SusD" evidence="6">
    <location>
        <begin position="318"/>
        <end position="664"/>
    </location>
</feature>
<comment type="subcellular location">
    <subcellularLocation>
        <location evidence="1">Cell outer membrane</location>
    </subcellularLocation>
</comment>
<evidence type="ECO:0000313" key="9">
    <source>
        <dbReference type="Proteomes" id="UP000239711"/>
    </source>
</evidence>
<comment type="caution">
    <text evidence="8">The sequence shown here is derived from an EMBL/GenBank/DDBJ whole genome shotgun (WGS) entry which is preliminary data.</text>
</comment>
<evidence type="ECO:0000256" key="5">
    <source>
        <dbReference type="ARBA" id="ARBA00023237"/>
    </source>
</evidence>
<keyword evidence="9" id="KW-1185">Reference proteome</keyword>
<name>A0A2S9J935_9SPHI</name>
<evidence type="ECO:0000256" key="3">
    <source>
        <dbReference type="ARBA" id="ARBA00022729"/>
    </source>
</evidence>
<proteinExistence type="inferred from homology"/>
<accession>A0A2S9J935</accession>
<keyword evidence="5" id="KW-0998">Cell outer membrane</keyword>
<reference evidence="8 9" key="1">
    <citation type="submission" date="2018-02" db="EMBL/GenBank/DDBJ databases">
        <title>The draft genome of Sphingobacterium sp. 5JN-11.</title>
        <authorList>
            <person name="Liu L."/>
            <person name="Li L."/>
            <person name="Liang L."/>
            <person name="Zhang X."/>
            <person name="Wang T."/>
        </authorList>
    </citation>
    <scope>NUCLEOTIDE SEQUENCE [LARGE SCALE GENOMIC DNA]</scope>
    <source>
        <strain evidence="8 9">5JN-11</strain>
    </source>
</reference>
<protein>
    <submittedName>
        <fullName evidence="8">RagB/SusD family nutrient uptake outer membrane protein</fullName>
    </submittedName>
</protein>
<organism evidence="8 9">
    <name type="scientific">Sphingobacterium haloxyli</name>
    <dbReference type="NCBI Taxonomy" id="2100533"/>
    <lineage>
        <taxon>Bacteria</taxon>
        <taxon>Pseudomonadati</taxon>
        <taxon>Bacteroidota</taxon>
        <taxon>Sphingobacteriia</taxon>
        <taxon>Sphingobacteriales</taxon>
        <taxon>Sphingobacteriaceae</taxon>
        <taxon>Sphingobacterium</taxon>
    </lineage>
</organism>
<sequence>MKKKNIYIKMLVVFALLGTGCSDKFLQEKEDLGAVNEEVFQDPVLGQAYIDYVYGLFLPANNGTGFIATNDNSENGSYNNVFAQTTDELAGETDFNKEWGQISYRNNHVNKYFGQRMGTSVGNNTWTRLRQINMFLTEVDKYDMPEEPKNLLKGQMYFWRAWQYYELMKLYGGVPLVLTAQNPTFENIEENSVPRSSTSETVEQILADLDMAMELLPGRWSGADWGRITSGAAAAVKGRVLLTWASPVFNPNDDVQRWQLAYDANLAAKNLLEDNGFGLYKTGRLESGEAWGNIWSQEVDNPEAVIVYGFNKVAKGGNFTKNSGWEQAIRPRNINGAGSVSPTRQIVESFPMKDGKAIDDPTSDYVYDANKFYKNRDPRFYKSFAYNGAIWPYSGDEEYTVWTYSWKVSNSSGVSYTPTETQGANASGIYIRKASNLSANNAINNFEESGTDFIELRFAEVILNLAESAIGVNKLNEGLEGIKEIRERAGIENKDGSFGLAGVAGDRNKLFKAILDERKVEFAYEGKRFHDLRRWMLFDNATGMNDRLGIPVLNGTRRTGYRIIVKEGGNEYFGAEDPLRAGDDGAPVIDRDAAETEYPAGVSTQEEYVDYLYDNYFEVQVRDDMDRTDLQPNWTFKWYPQYYYFGLHHQLLETSPYLEQTKGWDSMNGAGTFDPLQ</sequence>
<evidence type="ECO:0000256" key="2">
    <source>
        <dbReference type="ARBA" id="ARBA00006275"/>
    </source>
</evidence>
<dbReference type="SUPFAM" id="SSF48452">
    <property type="entry name" value="TPR-like"/>
    <property type="match status" value="1"/>
</dbReference>
<dbReference type="InterPro" id="IPR011990">
    <property type="entry name" value="TPR-like_helical_dom_sf"/>
</dbReference>
<dbReference type="Proteomes" id="UP000239711">
    <property type="component" value="Unassembled WGS sequence"/>
</dbReference>
<keyword evidence="4" id="KW-0472">Membrane</keyword>
<evidence type="ECO:0000259" key="7">
    <source>
        <dbReference type="Pfam" id="PF14322"/>
    </source>
</evidence>
<dbReference type="GO" id="GO:0009279">
    <property type="term" value="C:cell outer membrane"/>
    <property type="evidence" value="ECO:0007669"/>
    <property type="project" value="UniProtKB-SubCell"/>
</dbReference>